<evidence type="ECO:0000313" key="2">
    <source>
        <dbReference type="EMBL" id="KAF9447884.1"/>
    </source>
</evidence>
<proteinExistence type="predicted"/>
<dbReference type="OrthoDB" id="2121326at2759"/>
<dbReference type="GO" id="GO:0005737">
    <property type="term" value="C:cytoplasm"/>
    <property type="evidence" value="ECO:0007669"/>
    <property type="project" value="TreeGrafter"/>
</dbReference>
<keyword evidence="3" id="KW-1185">Reference proteome</keyword>
<dbReference type="Gene3D" id="3.40.30.10">
    <property type="entry name" value="Glutaredoxin"/>
    <property type="match status" value="1"/>
</dbReference>
<comment type="caution">
    <text evidence="2">The sequence shown here is derived from an EMBL/GenBank/DDBJ whole genome shotgun (WGS) entry which is preliminary data.</text>
</comment>
<protein>
    <submittedName>
        <fullName evidence="2">Thioredoxin-like protein</fullName>
    </submittedName>
</protein>
<dbReference type="InterPro" id="IPR036249">
    <property type="entry name" value="Thioredoxin-like_sf"/>
</dbReference>
<dbReference type="CDD" id="cd02947">
    <property type="entry name" value="TRX_family"/>
    <property type="match status" value="1"/>
</dbReference>
<dbReference type="Proteomes" id="UP000807342">
    <property type="component" value="Unassembled WGS sequence"/>
</dbReference>
<dbReference type="PROSITE" id="PS51352">
    <property type="entry name" value="THIOREDOXIN_2"/>
    <property type="match status" value="1"/>
</dbReference>
<dbReference type="PRINTS" id="PR00421">
    <property type="entry name" value="THIOREDOXIN"/>
</dbReference>
<gene>
    <name evidence="2" type="ORF">P691DRAFT_801696</name>
</gene>
<evidence type="ECO:0000313" key="3">
    <source>
        <dbReference type="Proteomes" id="UP000807342"/>
    </source>
</evidence>
<dbReference type="Pfam" id="PF00085">
    <property type="entry name" value="Thioredoxin"/>
    <property type="match status" value="1"/>
</dbReference>
<dbReference type="EMBL" id="MU151182">
    <property type="protein sequence ID" value="KAF9447884.1"/>
    <property type="molecule type" value="Genomic_DNA"/>
</dbReference>
<dbReference type="PANTHER" id="PTHR45663:SF11">
    <property type="entry name" value="GEO12009P1"/>
    <property type="match status" value="1"/>
</dbReference>
<sequence>MASLWTARNTLRSAAQCLRKNTRTRSFCTSRFNAAVYSKADKTTYTKVINDSQSRVVLVDFYADWCQPCRIFSPILEKFASEPNTSANGLPVDLVKIDTESDDGHVLAAEHKVTALPTVFVYKDGKPVTQLTGALPEAHLKKFLDSL</sequence>
<reference evidence="2" key="1">
    <citation type="submission" date="2020-11" db="EMBL/GenBank/DDBJ databases">
        <authorList>
            <consortium name="DOE Joint Genome Institute"/>
            <person name="Ahrendt S."/>
            <person name="Riley R."/>
            <person name="Andreopoulos W."/>
            <person name="Labutti K."/>
            <person name="Pangilinan J."/>
            <person name="Ruiz-Duenas F.J."/>
            <person name="Barrasa J.M."/>
            <person name="Sanchez-Garcia M."/>
            <person name="Camarero S."/>
            <person name="Miyauchi S."/>
            <person name="Serrano A."/>
            <person name="Linde D."/>
            <person name="Babiker R."/>
            <person name="Drula E."/>
            <person name="Ayuso-Fernandez I."/>
            <person name="Pacheco R."/>
            <person name="Padilla G."/>
            <person name="Ferreira P."/>
            <person name="Barriuso J."/>
            <person name="Kellner H."/>
            <person name="Castanera R."/>
            <person name="Alfaro M."/>
            <person name="Ramirez L."/>
            <person name="Pisabarro A.G."/>
            <person name="Kuo A."/>
            <person name="Tritt A."/>
            <person name="Lipzen A."/>
            <person name="He G."/>
            <person name="Yan M."/>
            <person name="Ng V."/>
            <person name="Cullen D."/>
            <person name="Martin F."/>
            <person name="Rosso M.-N."/>
            <person name="Henrissat B."/>
            <person name="Hibbett D."/>
            <person name="Martinez A.T."/>
            <person name="Grigoriev I.V."/>
        </authorList>
    </citation>
    <scope>NUCLEOTIDE SEQUENCE</scope>
    <source>
        <strain evidence="2">MF-IS2</strain>
    </source>
</reference>
<organism evidence="2 3">
    <name type="scientific">Macrolepiota fuliginosa MF-IS2</name>
    <dbReference type="NCBI Taxonomy" id="1400762"/>
    <lineage>
        <taxon>Eukaryota</taxon>
        <taxon>Fungi</taxon>
        <taxon>Dikarya</taxon>
        <taxon>Basidiomycota</taxon>
        <taxon>Agaricomycotina</taxon>
        <taxon>Agaricomycetes</taxon>
        <taxon>Agaricomycetidae</taxon>
        <taxon>Agaricales</taxon>
        <taxon>Agaricineae</taxon>
        <taxon>Agaricaceae</taxon>
        <taxon>Macrolepiota</taxon>
    </lineage>
</organism>
<evidence type="ECO:0000259" key="1">
    <source>
        <dbReference type="PROSITE" id="PS51352"/>
    </source>
</evidence>
<dbReference type="SUPFAM" id="SSF52833">
    <property type="entry name" value="Thioredoxin-like"/>
    <property type="match status" value="1"/>
</dbReference>
<dbReference type="AlphaFoldDB" id="A0A9P5XCN6"/>
<feature type="domain" description="Thioredoxin" evidence="1">
    <location>
        <begin position="34"/>
        <end position="147"/>
    </location>
</feature>
<accession>A0A9P5XCN6</accession>
<dbReference type="InterPro" id="IPR013766">
    <property type="entry name" value="Thioredoxin_domain"/>
</dbReference>
<name>A0A9P5XCN6_9AGAR</name>
<dbReference type="PANTHER" id="PTHR45663">
    <property type="entry name" value="GEO12009P1"/>
    <property type="match status" value="1"/>
</dbReference>
<dbReference type="GO" id="GO:0015035">
    <property type="term" value="F:protein-disulfide reductase activity"/>
    <property type="evidence" value="ECO:0007669"/>
    <property type="project" value="TreeGrafter"/>
</dbReference>